<proteinExistence type="predicted"/>
<feature type="region of interest" description="Disordered" evidence="1">
    <location>
        <begin position="1"/>
        <end position="32"/>
    </location>
</feature>
<accession>A0A420HHE7</accession>
<dbReference type="Proteomes" id="UP000285405">
    <property type="component" value="Unassembled WGS sequence"/>
</dbReference>
<evidence type="ECO:0000313" key="3">
    <source>
        <dbReference type="Proteomes" id="UP000285405"/>
    </source>
</evidence>
<reference evidence="2 3" key="1">
    <citation type="journal article" date="2018" name="BMC Genomics">
        <title>Comparative genome analyses reveal sequence features reflecting distinct modes of host-adaptation between dicot and monocot powdery mildew.</title>
        <authorList>
            <person name="Wu Y."/>
            <person name="Ma X."/>
            <person name="Pan Z."/>
            <person name="Kale S.D."/>
            <person name="Song Y."/>
            <person name="King H."/>
            <person name="Zhang Q."/>
            <person name="Presley C."/>
            <person name="Deng X."/>
            <person name="Wei C.I."/>
            <person name="Xiao S."/>
        </authorList>
    </citation>
    <scope>NUCLEOTIDE SEQUENCE [LARGE SCALE GENOMIC DNA]</scope>
    <source>
        <strain evidence="2">UCSC1</strain>
    </source>
</reference>
<name>A0A420HHE7_9PEZI</name>
<protein>
    <submittedName>
        <fullName evidence="2">Uncharacterized protein</fullName>
    </submittedName>
</protein>
<feature type="compositionally biased region" description="Basic and acidic residues" evidence="1">
    <location>
        <begin position="12"/>
        <end position="27"/>
    </location>
</feature>
<evidence type="ECO:0000256" key="1">
    <source>
        <dbReference type="SAM" id="MobiDB-lite"/>
    </source>
</evidence>
<dbReference type="EMBL" id="MCBR01019382">
    <property type="protein sequence ID" value="RKF56835.1"/>
    <property type="molecule type" value="Genomic_DNA"/>
</dbReference>
<gene>
    <name evidence="2" type="ORF">GcC1_193032</name>
</gene>
<comment type="caution">
    <text evidence="2">The sequence shown here is derived from an EMBL/GenBank/DDBJ whole genome shotgun (WGS) entry which is preliminary data.</text>
</comment>
<organism evidence="2 3">
    <name type="scientific">Golovinomyces cichoracearum</name>
    <dbReference type="NCBI Taxonomy" id="62708"/>
    <lineage>
        <taxon>Eukaryota</taxon>
        <taxon>Fungi</taxon>
        <taxon>Dikarya</taxon>
        <taxon>Ascomycota</taxon>
        <taxon>Pezizomycotina</taxon>
        <taxon>Leotiomycetes</taxon>
        <taxon>Erysiphales</taxon>
        <taxon>Erysiphaceae</taxon>
        <taxon>Golovinomyces</taxon>
    </lineage>
</organism>
<sequence length="84" mass="9785">MSTAEVPPHPPYHRDHPMTEQDPRDNVETSEDQTWMQYLLEPALENMLQELYKAITEKVAIENADQFTALKTESTKVKKKLEDL</sequence>
<dbReference type="AlphaFoldDB" id="A0A420HHE7"/>
<evidence type="ECO:0000313" key="2">
    <source>
        <dbReference type="EMBL" id="RKF56835.1"/>
    </source>
</evidence>